<dbReference type="GO" id="GO:0005783">
    <property type="term" value="C:endoplasmic reticulum"/>
    <property type="evidence" value="ECO:0007669"/>
    <property type="project" value="TreeGrafter"/>
</dbReference>
<dbReference type="GO" id="GO:0016020">
    <property type="term" value="C:membrane"/>
    <property type="evidence" value="ECO:0007669"/>
    <property type="project" value="GOC"/>
</dbReference>
<name>A0A137NWT4_CONC2</name>
<organism evidence="2 3">
    <name type="scientific">Conidiobolus coronatus (strain ATCC 28846 / CBS 209.66 / NRRL 28638)</name>
    <name type="common">Delacroixia coronata</name>
    <dbReference type="NCBI Taxonomy" id="796925"/>
    <lineage>
        <taxon>Eukaryota</taxon>
        <taxon>Fungi</taxon>
        <taxon>Fungi incertae sedis</taxon>
        <taxon>Zoopagomycota</taxon>
        <taxon>Entomophthoromycotina</taxon>
        <taxon>Entomophthoromycetes</taxon>
        <taxon>Entomophthorales</taxon>
        <taxon>Ancylistaceae</taxon>
        <taxon>Conidiobolus</taxon>
    </lineage>
</organism>
<dbReference type="Pfam" id="PF06127">
    <property type="entry name" value="Mpo1-like"/>
    <property type="match status" value="1"/>
</dbReference>
<feature type="transmembrane region" description="Helical" evidence="1">
    <location>
        <begin position="150"/>
        <end position="170"/>
    </location>
</feature>
<dbReference type="AlphaFoldDB" id="A0A137NWT4"/>
<protein>
    <submittedName>
        <fullName evidence="2">DUF962-domain-containing protein</fullName>
    </submittedName>
</protein>
<dbReference type="PANTHER" id="PTHR28026:SF9">
    <property type="entry name" value="2-HYDROXY-PALMITIC ACID DIOXYGENASE MPO1"/>
    <property type="match status" value="1"/>
</dbReference>
<dbReference type="PANTHER" id="PTHR28026">
    <property type="entry name" value="DUF962 DOMAIN PROTEIN (AFU_ORTHOLOGUE AFUA_8G05310)"/>
    <property type="match status" value="1"/>
</dbReference>
<dbReference type="OMA" id="IQFIGHY"/>
<dbReference type="Proteomes" id="UP000070444">
    <property type="component" value="Unassembled WGS sequence"/>
</dbReference>
<evidence type="ECO:0000313" key="2">
    <source>
        <dbReference type="EMBL" id="KXN67187.1"/>
    </source>
</evidence>
<keyword evidence="1" id="KW-1133">Transmembrane helix</keyword>
<proteinExistence type="predicted"/>
<gene>
    <name evidence="2" type="ORF">CONCODRAFT_80253</name>
</gene>
<keyword evidence="1" id="KW-0812">Transmembrane</keyword>
<dbReference type="EMBL" id="KQ964653">
    <property type="protein sequence ID" value="KXN67187.1"/>
    <property type="molecule type" value="Genomic_DNA"/>
</dbReference>
<accession>A0A137NWT4</accession>
<dbReference type="GO" id="GO:0046521">
    <property type="term" value="P:sphingoid catabolic process"/>
    <property type="evidence" value="ECO:0007669"/>
    <property type="project" value="TreeGrafter"/>
</dbReference>
<feature type="transmembrane region" description="Helical" evidence="1">
    <location>
        <begin position="110"/>
        <end position="130"/>
    </location>
</feature>
<reference evidence="2 3" key="1">
    <citation type="journal article" date="2015" name="Genome Biol. Evol.">
        <title>Phylogenomic analyses indicate that early fungi evolved digesting cell walls of algal ancestors of land plants.</title>
        <authorList>
            <person name="Chang Y."/>
            <person name="Wang S."/>
            <person name="Sekimoto S."/>
            <person name="Aerts A.L."/>
            <person name="Choi C."/>
            <person name="Clum A."/>
            <person name="LaButti K.M."/>
            <person name="Lindquist E.A."/>
            <person name="Yee Ngan C."/>
            <person name="Ohm R.A."/>
            <person name="Salamov A.A."/>
            <person name="Grigoriev I.V."/>
            <person name="Spatafora J.W."/>
            <person name="Berbee M.L."/>
        </authorList>
    </citation>
    <scope>NUCLEOTIDE SEQUENCE [LARGE SCALE GENOMIC DNA]</scope>
    <source>
        <strain evidence="2 3">NRRL 28638</strain>
    </source>
</reference>
<keyword evidence="1" id="KW-0472">Membrane</keyword>
<evidence type="ECO:0000256" key="1">
    <source>
        <dbReference type="SAM" id="Phobius"/>
    </source>
</evidence>
<dbReference type="InterPro" id="IPR009305">
    <property type="entry name" value="Mpo1-like"/>
</dbReference>
<dbReference type="OrthoDB" id="2124888at2759"/>
<feature type="transmembrane region" description="Helical" evidence="1">
    <location>
        <begin position="73"/>
        <end position="98"/>
    </location>
</feature>
<keyword evidence="3" id="KW-1185">Reference proteome</keyword>
<evidence type="ECO:0000313" key="3">
    <source>
        <dbReference type="Proteomes" id="UP000070444"/>
    </source>
</evidence>
<sequence>MSDTKPVKKEYTYLEQQLIFYGSYHNNPINIIAHLICVPVINWTFMVWLAKLGNLLPEAWFGETFLTYFKPDFASLIGFSYITYYMWLDPIVATLFSLQQLPAIHYATKYAAQPGGFPLTIALFILAWAVQIGAHKVYEKRAPALVDNAASAFSLAPFFLTLELMFPFGYRSDLYATMQAQVRENIREFKQKSQ</sequence>
<feature type="transmembrane region" description="Helical" evidence="1">
    <location>
        <begin position="31"/>
        <end position="53"/>
    </location>
</feature>